<protein>
    <recommendedName>
        <fullName evidence="3">Exopolyphosphatase</fullName>
        <ecNumber evidence="2">3.6.1.11</ecNumber>
    </recommendedName>
</protein>
<evidence type="ECO:0000259" key="7">
    <source>
        <dbReference type="Pfam" id="PF21447"/>
    </source>
</evidence>
<dbReference type="SUPFAM" id="SSF109604">
    <property type="entry name" value="HD-domain/PDEase-like"/>
    <property type="match status" value="1"/>
</dbReference>
<dbReference type="SUPFAM" id="SSF53067">
    <property type="entry name" value="Actin-like ATPase domain"/>
    <property type="match status" value="2"/>
</dbReference>
<dbReference type="InterPro" id="IPR030673">
    <property type="entry name" value="PyroPPase_GppA_Ppx"/>
</dbReference>
<reference evidence="8 9" key="1">
    <citation type="submission" date="2020-06" db="EMBL/GenBank/DDBJ databases">
        <authorList>
            <person name="Scott K."/>
        </authorList>
    </citation>
    <scope>NUCLEOTIDE SEQUENCE [LARGE SCALE GENOMIC DNA]</scope>
    <source>
        <strain evidence="8 9">HH1</strain>
    </source>
</reference>
<dbReference type="GO" id="GO:0004309">
    <property type="term" value="F:exopolyphosphatase activity"/>
    <property type="evidence" value="ECO:0007669"/>
    <property type="project" value="UniProtKB-EC"/>
</dbReference>
<comment type="catalytic activity">
    <reaction evidence="5">
        <text>[phosphate](n) + H2O = [phosphate](n-1) + phosphate + H(+)</text>
        <dbReference type="Rhea" id="RHEA:21528"/>
        <dbReference type="Rhea" id="RHEA-COMP:9859"/>
        <dbReference type="Rhea" id="RHEA-COMP:14279"/>
        <dbReference type="ChEBI" id="CHEBI:15377"/>
        <dbReference type="ChEBI" id="CHEBI:15378"/>
        <dbReference type="ChEBI" id="CHEBI:16838"/>
        <dbReference type="ChEBI" id="CHEBI:43474"/>
        <dbReference type="EC" id="3.6.1.11"/>
    </reaction>
</comment>
<comment type="caution">
    <text evidence="8">The sequence shown here is derived from an EMBL/GenBank/DDBJ whole genome shotgun (WGS) entry which is preliminary data.</text>
</comment>
<organism evidence="8 9">
    <name type="scientific">Thiomicrorhabdus heinhorstiae</name>
    <dbReference type="NCBI Taxonomy" id="2748010"/>
    <lineage>
        <taxon>Bacteria</taxon>
        <taxon>Pseudomonadati</taxon>
        <taxon>Pseudomonadota</taxon>
        <taxon>Gammaproteobacteria</taxon>
        <taxon>Thiotrichales</taxon>
        <taxon>Piscirickettsiaceae</taxon>
        <taxon>Thiomicrorhabdus</taxon>
    </lineage>
</organism>
<dbReference type="EC" id="3.6.1.11" evidence="2"/>
<reference evidence="8 9" key="2">
    <citation type="submission" date="2020-11" db="EMBL/GenBank/DDBJ databases">
        <title>Sulfur oxidizing isolate from Hospital Hole Sinkhole.</title>
        <authorList>
            <person name="Scott K.M."/>
        </authorList>
    </citation>
    <scope>NUCLEOTIDE SEQUENCE [LARGE SCALE GENOMIC DNA]</scope>
    <source>
        <strain evidence="8 9">HH1</strain>
    </source>
</reference>
<dbReference type="Proteomes" id="UP001193680">
    <property type="component" value="Unassembled WGS sequence"/>
</dbReference>
<evidence type="ECO:0000256" key="5">
    <source>
        <dbReference type="ARBA" id="ARBA00047607"/>
    </source>
</evidence>
<dbReference type="InterPro" id="IPR003695">
    <property type="entry name" value="Ppx_GppA_N"/>
</dbReference>
<dbReference type="Pfam" id="PF21447">
    <property type="entry name" value="Ppx-GppA_III"/>
    <property type="match status" value="1"/>
</dbReference>
<feature type="domain" description="Ppx/GppA phosphatase N-terminal" evidence="6">
    <location>
        <begin position="29"/>
        <end position="311"/>
    </location>
</feature>
<name>A0ABS0BZV6_9GAMM</name>
<dbReference type="InterPro" id="IPR022371">
    <property type="entry name" value="Exopolyphosphatase"/>
</dbReference>
<dbReference type="Pfam" id="PF02541">
    <property type="entry name" value="Ppx-GppA"/>
    <property type="match status" value="1"/>
</dbReference>
<accession>A0ABS0BZV6</accession>
<evidence type="ECO:0000256" key="4">
    <source>
        <dbReference type="ARBA" id="ARBA00022801"/>
    </source>
</evidence>
<proteinExistence type="inferred from homology"/>
<gene>
    <name evidence="8" type="primary">ppx</name>
    <name evidence="8" type="ORF">H8792_004690</name>
</gene>
<dbReference type="PIRSF" id="PIRSF001267">
    <property type="entry name" value="Pyrophosphatase_GppA_Ppx"/>
    <property type="match status" value="1"/>
</dbReference>
<feature type="domain" description="Ppx/GppA phosphatase C-terminal" evidence="7">
    <location>
        <begin position="318"/>
        <end position="493"/>
    </location>
</feature>
<evidence type="ECO:0000259" key="6">
    <source>
        <dbReference type="Pfam" id="PF02541"/>
    </source>
</evidence>
<dbReference type="InterPro" id="IPR043129">
    <property type="entry name" value="ATPase_NBD"/>
</dbReference>
<dbReference type="PANTHER" id="PTHR30005:SF0">
    <property type="entry name" value="RETROGRADE REGULATION PROTEIN 2"/>
    <property type="match status" value="1"/>
</dbReference>
<evidence type="ECO:0000313" key="8">
    <source>
        <dbReference type="EMBL" id="MBF6057632.1"/>
    </source>
</evidence>
<dbReference type="Gene3D" id="3.30.420.150">
    <property type="entry name" value="Exopolyphosphatase. Domain 2"/>
    <property type="match status" value="1"/>
</dbReference>
<comment type="similarity">
    <text evidence="1">Belongs to the GppA/Ppx family.</text>
</comment>
<dbReference type="InterPro" id="IPR048950">
    <property type="entry name" value="Ppx_GppA_C"/>
</dbReference>
<dbReference type="CDD" id="cd24053">
    <property type="entry name" value="ASKHA_NBD_EcPPX-GppA-like"/>
    <property type="match status" value="1"/>
</dbReference>
<dbReference type="NCBIfam" id="TIGR03706">
    <property type="entry name" value="exo_poly_only"/>
    <property type="match status" value="1"/>
</dbReference>
<evidence type="ECO:0000313" key="9">
    <source>
        <dbReference type="Proteomes" id="UP001193680"/>
    </source>
</evidence>
<dbReference type="PANTHER" id="PTHR30005">
    <property type="entry name" value="EXOPOLYPHOSPHATASE"/>
    <property type="match status" value="1"/>
</dbReference>
<evidence type="ECO:0000256" key="3">
    <source>
        <dbReference type="ARBA" id="ARBA00020416"/>
    </source>
</evidence>
<dbReference type="RefSeq" id="WP_185977774.1">
    <property type="nucleotide sequence ID" value="NZ_JACBGI020000005.1"/>
</dbReference>
<keyword evidence="9" id="KW-1185">Reference proteome</keyword>
<dbReference type="EMBL" id="JACBGI020000005">
    <property type="protein sequence ID" value="MBF6057632.1"/>
    <property type="molecule type" value="Genomic_DNA"/>
</dbReference>
<evidence type="ECO:0000256" key="2">
    <source>
        <dbReference type="ARBA" id="ARBA00012451"/>
    </source>
</evidence>
<dbReference type="Gene3D" id="3.30.420.40">
    <property type="match status" value="1"/>
</dbReference>
<evidence type="ECO:0000256" key="1">
    <source>
        <dbReference type="ARBA" id="ARBA00007125"/>
    </source>
</evidence>
<dbReference type="Gene3D" id="1.10.3210.10">
    <property type="entry name" value="Hypothetical protein af1432"/>
    <property type="match status" value="1"/>
</dbReference>
<keyword evidence="4 8" id="KW-0378">Hydrolase</keyword>
<dbReference type="InterPro" id="IPR050273">
    <property type="entry name" value="GppA/Ppx_hydrolase"/>
</dbReference>
<sequence>MNDSQQNQPENNQSLYAAIDLGSNSFHMIIAREVHGQMQVIDKHKEMVRLRAGLDKNGKLSEKAFSEGIACLERFGERIKDIPKLNVRAVGTNTLRNAQNSREFLNQARVALGHNIQIIAGREEARLIYLGVAHGLPNNDEQRLVMDIGGGSTEYIIGSQFNYSHLTSTEMGCVSITQNYFSKGKITAERMDQAISQCRLTLRPHQNTLKKLGWDNAIGASGTIKSIGQILELNEWSESGITLEGMNKLKDALVDAGSADEIKLEGLKDERRPVLVGGLAILIATFIELKIERMAVSNNALREGLVFDTLGRLHEEDVRETSVQAMQKWMKVDLQQADAIAKTAYTLYKQAHNVWELHSSDYDFKRLLKWACMLHECGIAISYKRYRHHSSYLIRQADMAGFDQQEQLLLSMMLLNHRGKFQAEVFSELDKSLAKKMIFLTVVLRLAVRIHRGRDSGLPDPVLVIKDTNQLQLEFDDNWLEEHPLTRMDLEVEVKRLEAEGFTLTIT</sequence>